<dbReference type="PANTHER" id="PTHR35889">
    <property type="entry name" value="CYCLOINULO-OLIGOSACCHARIDE FRUCTANOTRANSFERASE-RELATED"/>
    <property type="match status" value="1"/>
</dbReference>
<dbReference type="InterPro" id="IPR011444">
    <property type="entry name" value="DUF1549"/>
</dbReference>
<feature type="chain" id="PRO_5021858346" evidence="6">
    <location>
        <begin position="25"/>
        <end position="1035"/>
    </location>
</feature>
<feature type="region of interest" description="Disordered" evidence="5">
    <location>
        <begin position="699"/>
        <end position="720"/>
    </location>
</feature>
<evidence type="ECO:0000256" key="1">
    <source>
        <dbReference type="ARBA" id="ARBA00022617"/>
    </source>
</evidence>
<keyword evidence="9" id="KW-1185">Reference proteome</keyword>
<name>A0A518HD26_9BACT</name>
<feature type="compositionally biased region" description="Low complexity" evidence="5">
    <location>
        <begin position="701"/>
        <end position="718"/>
    </location>
</feature>
<keyword evidence="1 4" id="KW-0349">Heme</keyword>
<dbReference type="RefSeq" id="WP_145277523.1">
    <property type="nucleotide sequence ID" value="NZ_CP036426.1"/>
</dbReference>
<reference evidence="8 9" key="1">
    <citation type="submission" date="2019-02" db="EMBL/GenBank/DDBJ databases">
        <title>Deep-cultivation of Planctomycetes and their phenomic and genomic characterization uncovers novel biology.</title>
        <authorList>
            <person name="Wiegand S."/>
            <person name="Jogler M."/>
            <person name="Boedeker C."/>
            <person name="Pinto D."/>
            <person name="Vollmers J."/>
            <person name="Rivas-Marin E."/>
            <person name="Kohn T."/>
            <person name="Peeters S.H."/>
            <person name="Heuer A."/>
            <person name="Rast P."/>
            <person name="Oberbeckmann S."/>
            <person name="Bunk B."/>
            <person name="Jeske O."/>
            <person name="Meyerdierks A."/>
            <person name="Storesund J.E."/>
            <person name="Kallscheuer N."/>
            <person name="Luecker S."/>
            <person name="Lage O.M."/>
            <person name="Pohl T."/>
            <person name="Merkel B.J."/>
            <person name="Hornburger P."/>
            <person name="Mueller R.-W."/>
            <person name="Bruemmer F."/>
            <person name="Labrenz M."/>
            <person name="Spormann A.M."/>
            <person name="Op den Camp H."/>
            <person name="Overmann J."/>
            <person name="Amann R."/>
            <person name="Jetten M.S.M."/>
            <person name="Mascher T."/>
            <person name="Medema M.H."/>
            <person name="Devos D.P."/>
            <person name="Kaster A.-K."/>
            <person name="Ovreas L."/>
            <person name="Rohde M."/>
            <person name="Galperin M.Y."/>
            <person name="Jogler C."/>
        </authorList>
    </citation>
    <scope>NUCLEOTIDE SEQUENCE [LARGE SCALE GENOMIC DNA]</scope>
    <source>
        <strain evidence="8 9">ElP</strain>
    </source>
</reference>
<keyword evidence="2 4" id="KW-0479">Metal-binding</keyword>
<dbReference type="InterPro" id="IPR036909">
    <property type="entry name" value="Cyt_c-like_dom_sf"/>
</dbReference>
<dbReference type="GO" id="GO:0009055">
    <property type="term" value="F:electron transfer activity"/>
    <property type="evidence" value="ECO:0007669"/>
    <property type="project" value="InterPro"/>
</dbReference>
<dbReference type="Pfam" id="PF07587">
    <property type="entry name" value="PSD1"/>
    <property type="match status" value="1"/>
</dbReference>
<evidence type="ECO:0000256" key="2">
    <source>
        <dbReference type="ARBA" id="ARBA00022723"/>
    </source>
</evidence>
<evidence type="ECO:0000313" key="9">
    <source>
        <dbReference type="Proteomes" id="UP000317835"/>
    </source>
</evidence>
<evidence type="ECO:0000313" key="8">
    <source>
        <dbReference type="EMBL" id="QDV38764.1"/>
    </source>
</evidence>
<keyword evidence="3 4" id="KW-0408">Iron</keyword>
<dbReference type="Pfam" id="PF07635">
    <property type="entry name" value="PSCyt1"/>
    <property type="match status" value="1"/>
</dbReference>
<dbReference type="GO" id="GO:0020037">
    <property type="term" value="F:heme binding"/>
    <property type="evidence" value="ECO:0007669"/>
    <property type="project" value="InterPro"/>
</dbReference>
<dbReference type="EMBL" id="CP036426">
    <property type="protein sequence ID" value="QDV38764.1"/>
    <property type="molecule type" value="Genomic_DNA"/>
</dbReference>
<protein>
    <submittedName>
        <fullName evidence="8">Planctomycete cytochrome C</fullName>
    </submittedName>
</protein>
<evidence type="ECO:0000256" key="3">
    <source>
        <dbReference type="ARBA" id="ARBA00023004"/>
    </source>
</evidence>
<dbReference type="InterPro" id="IPR009056">
    <property type="entry name" value="Cyt_c-like_dom"/>
</dbReference>
<feature type="domain" description="Cytochrome c" evidence="7">
    <location>
        <begin position="23"/>
        <end position="127"/>
    </location>
</feature>
<keyword evidence="6" id="KW-0732">Signal</keyword>
<dbReference type="InterPro" id="IPR011429">
    <property type="entry name" value="Cyt_c_Planctomycete-type"/>
</dbReference>
<feature type="signal peptide" evidence="6">
    <location>
        <begin position="1"/>
        <end position="24"/>
    </location>
</feature>
<gene>
    <name evidence="8" type="ORF">ElP_67210</name>
</gene>
<evidence type="ECO:0000256" key="5">
    <source>
        <dbReference type="SAM" id="MobiDB-lite"/>
    </source>
</evidence>
<dbReference type="AlphaFoldDB" id="A0A518HD26"/>
<organism evidence="8 9">
    <name type="scientific">Tautonia plasticadhaerens</name>
    <dbReference type="NCBI Taxonomy" id="2527974"/>
    <lineage>
        <taxon>Bacteria</taxon>
        <taxon>Pseudomonadati</taxon>
        <taxon>Planctomycetota</taxon>
        <taxon>Planctomycetia</taxon>
        <taxon>Isosphaerales</taxon>
        <taxon>Isosphaeraceae</taxon>
        <taxon>Tautonia</taxon>
    </lineage>
</organism>
<accession>A0A518HD26</accession>
<dbReference type="InterPro" id="IPR022655">
    <property type="entry name" value="DUF1553"/>
</dbReference>
<dbReference type="GO" id="GO:0046872">
    <property type="term" value="F:metal ion binding"/>
    <property type="evidence" value="ECO:0007669"/>
    <property type="project" value="UniProtKB-KW"/>
</dbReference>
<dbReference type="SUPFAM" id="SSF46626">
    <property type="entry name" value="Cytochrome c"/>
    <property type="match status" value="1"/>
</dbReference>
<sequence precursor="true">MTSRSRSLCPGLLAFGLIAGAATASEEGEPIDFARDVRPILSDSCFACHGPDEAERQAGLRLDLPSGAFEPTPSGGVAVVPGNTEESELYWRITSDDDLDRMPPPDSGKQLTPEQVATLTSWIEQGARFEGHWGFVPPSRPELPEVSDPQWCRNPIDFFVRARLDREGLDPSPEADRTTLIRRLSLDLTGLPPTPGDVDAFLADESPEAYEKLVDRLLASPHYGERWARIWLDAARYADSDGYEKDKARFVWAYRDWVIKALNTDLPYDRFVVEQIAGDLLPDAGQDQVVATGFLRNSMINEEGGVDPEQFRMEAMFDRMDAVGKAVLGLTIQCAQCHTHKFDPISHSEYYRMFAFLNDSHEANVAVYLPEELRRRADILRQVGEIEADLKHRTSDWRSRMLAWEESVRGDQPEWAVVRPELDDSGGQKHDLLDDGSILAAGYAPTKHTTEFTAKVEGPATITAARLELLNDPSLPKGGPGRSIEGLFGLSEFKVVAAPTDDPGRAKELTIVRASADVNPPEAPLGAAYDDKTDKERVTGPISYAIDGNDLTAWTTDIGPGRSNVPRKAVFVFEEPVEFPSGAVLTFKLVQMHGGWNSDDNQNNNLGRFRFSVTDAPGPEADPLPGRVRELVESPSEGRSPSQDDAVFSHWRTTVPEWAEANDRIEQLWAGHPEGTTQLVLDARAEPRMTRRLDRGDFLKPAEPVEPGVPEVLHPLPESEGTPDRLDFARWLVDRRSPTTSRSIVNRVWQAYFGMGLVATPEDLGSQADAPSHPGLLDWLAVEFMDRGWSLKQLHRLVATSATYRQSSSASPGEYARDPDNRLLARGPRHRVDAEIVRDIALAASGLLNPEVGGPSVFPPAPEYLFQPPASYGPKVWSTDTGPDRYRRALYTFRFRSVPYPALEAFDAPPGEASCVRRSRSNTPLQALITLNEPLFLESARALARRVLAEGGESDRARLEHAFRLCVSRGPTEEEAAVLLDLLDRQAGRFASGEVDPDALIADEEPPEDSSPAELAGWTAVARVLLNLDETISKE</sequence>
<dbReference type="KEGG" id="tpla:ElP_67210"/>
<dbReference type="Pfam" id="PF07583">
    <property type="entry name" value="PSCyt2"/>
    <property type="match status" value="1"/>
</dbReference>
<proteinExistence type="predicted"/>
<dbReference type="Proteomes" id="UP000317835">
    <property type="component" value="Chromosome"/>
</dbReference>
<dbReference type="PANTHER" id="PTHR35889:SF3">
    <property type="entry name" value="F-BOX DOMAIN-CONTAINING PROTEIN"/>
    <property type="match status" value="1"/>
</dbReference>
<dbReference type="OrthoDB" id="127107at2"/>
<evidence type="ECO:0000256" key="6">
    <source>
        <dbReference type="SAM" id="SignalP"/>
    </source>
</evidence>
<evidence type="ECO:0000259" key="7">
    <source>
        <dbReference type="PROSITE" id="PS51007"/>
    </source>
</evidence>
<evidence type="ECO:0000256" key="4">
    <source>
        <dbReference type="PROSITE-ProRule" id="PRU00433"/>
    </source>
</evidence>
<dbReference type="PROSITE" id="PS51007">
    <property type="entry name" value="CYTC"/>
    <property type="match status" value="1"/>
</dbReference>